<comment type="similarity">
    <text evidence="1">Belongs to the ROK (NagC/XylR) family.</text>
</comment>
<proteinExistence type="inferred from homology"/>
<dbReference type="Gene3D" id="3.30.420.40">
    <property type="match status" value="2"/>
</dbReference>
<name>A0AAX3EMF9_PAEUR</name>
<gene>
    <name evidence="2" type="ORF">NL394_09050</name>
</gene>
<dbReference type="RefSeq" id="WP_259362950.1">
    <property type="nucleotide sequence ID" value="NZ_CP043010.1"/>
</dbReference>
<evidence type="ECO:0000313" key="2">
    <source>
        <dbReference type="EMBL" id="UYV99321.1"/>
    </source>
</evidence>
<evidence type="ECO:0000256" key="1">
    <source>
        <dbReference type="ARBA" id="ARBA00006479"/>
    </source>
</evidence>
<dbReference type="AlphaFoldDB" id="A0AAX3EMF9"/>
<dbReference type="InterPro" id="IPR043129">
    <property type="entry name" value="ATPase_NBD"/>
</dbReference>
<accession>A0AAX3EMF9</accession>
<evidence type="ECO:0000313" key="3">
    <source>
        <dbReference type="Proteomes" id="UP001163293"/>
    </source>
</evidence>
<dbReference type="EMBL" id="CP101185">
    <property type="protein sequence ID" value="UYV99321.1"/>
    <property type="molecule type" value="Genomic_DNA"/>
</dbReference>
<dbReference type="SUPFAM" id="SSF53067">
    <property type="entry name" value="Actin-like ATPase domain"/>
    <property type="match status" value="1"/>
</dbReference>
<dbReference type="Pfam" id="PF00480">
    <property type="entry name" value="ROK"/>
    <property type="match status" value="1"/>
</dbReference>
<organism evidence="2 3">
    <name type="scientific">Paenarthrobacter ureafaciens</name>
    <dbReference type="NCBI Taxonomy" id="37931"/>
    <lineage>
        <taxon>Bacteria</taxon>
        <taxon>Bacillati</taxon>
        <taxon>Actinomycetota</taxon>
        <taxon>Actinomycetes</taxon>
        <taxon>Micrococcales</taxon>
        <taxon>Micrococcaceae</taxon>
        <taxon>Paenarthrobacter</taxon>
    </lineage>
</organism>
<sequence>MQRELNLGPANGSVFAFDVGGTTIKAALIHPDGTMGPVHRMPTPAAGRETPWRLIDLIERTVHTLSPGSGGVSHCATAVVVPGIVDEETGTGVLAHNLGWKDVPFRSIFEQKLQMPIYFGHDVRAAGLAEYRLGAASGYENAIIMALGTGIAAALFVDGRLCVARGKAGEVGHLRVAAHAACSCGATGCLEAISSAAAIARRYSARSGIKVAGADEVVRRLRDGDRAAEEVWGEAVEALAEAIVQISALLGPEVVVLGGGLAEAGTDLFQPLQDALSDLGAATLPLILPASLGEDAGVVGAAIAGRQQL</sequence>
<keyword evidence="3" id="KW-1185">Reference proteome</keyword>
<dbReference type="PANTHER" id="PTHR18964:SF149">
    <property type="entry name" value="BIFUNCTIONAL UDP-N-ACETYLGLUCOSAMINE 2-EPIMERASE_N-ACETYLMANNOSAMINE KINASE"/>
    <property type="match status" value="1"/>
</dbReference>
<reference evidence="2" key="1">
    <citation type="submission" date="2022-07" db="EMBL/GenBank/DDBJ databases">
        <authorList>
            <person name="Wu T."/>
        </authorList>
    </citation>
    <scope>NUCLEOTIDE SEQUENCE</scope>
    <source>
        <strain evidence="2">SD-1</strain>
    </source>
</reference>
<dbReference type="PANTHER" id="PTHR18964">
    <property type="entry name" value="ROK (REPRESSOR, ORF, KINASE) FAMILY"/>
    <property type="match status" value="1"/>
</dbReference>
<dbReference type="InterPro" id="IPR000600">
    <property type="entry name" value="ROK"/>
</dbReference>
<protein>
    <submittedName>
        <fullName evidence="2">ROK family protein</fullName>
    </submittedName>
</protein>
<dbReference type="Proteomes" id="UP001163293">
    <property type="component" value="Chromosome"/>
</dbReference>